<dbReference type="EMBL" id="BAAALS010000032">
    <property type="protein sequence ID" value="GAA1772334.1"/>
    <property type="molecule type" value="Genomic_DNA"/>
</dbReference>
<dbReference type="GO" id="GO:0016746">
    <property type="term" value="F:acyltransferase activity"/>
    <property type="evidence" value="ECO:0007669"/>
    <property type="project" value="UniProtKB-KW"/>
</dbReference>
<evidence type="ECO:0000256" key="2">
    <source>
        <dbReference type="ARBA" id="ARBA00023315"/>
    </source>
</evidence>
<dbReference type="SUPFAM" id="SSF69593">
    <property type="entry name" value="Glycerol-3-phosphate (1)-acyltransferase"/>
    <property type="match status" value="1"/>
</dbReference>
<dbReference type="RefSeq" id="WP_344086824.1">
    <property type="nucleotide sequence ID" value="NZ_BAAALS010000032.1"/>
</dbReference>
<evidence type="ECO:0000259" key="3">
    <source>
        <dbReference type="SMART" id="SM00563"/>
    </source>
</evidence>
<keyword evidence="1" id="KW-0808">Transferase</keyword>
<feature type="domain" description="Phospholipid/glycerol acyltransferase" evidence="3">
    <location>
        <begin position="41"/>
        <end position="159"/>
    </location>
</feature>
<dbReference type="PANTHER" id="PTHR10434:SF55">
    <property type="entry name" value="POSSIBLE ACYLTRANSFERASE"/>
    <property type="match status" value="1"/>
</dbReference>
<gene>
    <name evidence="4" type="ORF">GCM10009681_49670</name>
</gene>
<evidence type="ECO:0000256" key="1">
    <source>
        <dbReference type="ARBA" id="ARBA00022679"/>
    </source>
</evidence>
<dbReference type="CDD" id="cd07989">
    <property type="entry name" value="LPLAT_AGPAT-like"/>
    <property type="match status" value="1"/>
</dbReference>
<keyword evidence="2 4" id="KW-0012">Acyltransferase</keyword>
<evidence type="ECO:0000313" key="5">
    <source>
        <dbReference type="Proteomes" id="UP001500655"/>
    </source>
</evidence>
<dbReference type="SMART" id="SM00563">
    <property type="entry name" value="PlsC"/>
    <property type="match status" value="1"/>
</dbReference>
<dbReference type="InterPro" id="IPR002123">
    <property type="entry name" value="Plipid/glycerol_acylTrfase"/>
</dbReference>
<dbReference type="PANTHER" id="PTHR10434">
    <property type="entry name" value="1-ACYL-SN-GLYCEROL-3-PHOSPHATE ACYLTRANSFERASE"/>
    <property type="match status" value="1"/>
</dbReference>
<evidence type="ECO:0000313" key="4">
    <source>
        <dbReference type="EMBL" id="GAA1772334.1"/>
    </source>
</evidence>
<dbReference type="Proteomes" id="UP001500655">
    <property type="component" value="Unassembled WGS sequence"/>
</dbReference>
<comment type="caution">
    <text evidence="4">The sequence shown here is derived from an EMBL/GenBank/DDBJ whole genome shotgun (WGS) entry which is preliminary data.</text>
</comment>
<sequence>MAKRRIGFWRRFAVSVVKPPMVGLTARNWRGMEHIPPTGPLILVANHISHADPFVLAHYVYDAGRWPGFLAKASVFRLPVAGRILHKVGQIPVYRGTVDAAKALDAAVGALRAGEAVLIYPEGTITREPELWPMRGKTGVARLWLTTGAPVVPVAMWGPEKIFDPHTRKVRLRPRMPVTVVAGPPIDLSRWTGVAPTSANLHEITDHIMGVLRDMVEDIRGGQAPPLWSPAAGREATS</sequence>
<keyword evidence="5" id="KW-1185">Reference proteome</keyword>
<protein>
    <submittedName>
        <fullName evidence="4">Lysophospholipid acyltransferase family protein</fullName>
    </submittedName>
</protein>
<reference evidence="4 5" key="1">
    <citation type="journal article" date="2019" name="Int. J. Syst. Evol. Microbiol.">
        <title>The Global Catalogue of Microorganisms (GCM) 10K type strain sequencing project: providing services to taxonomists for standard genome sequencing and annotation.</title>
        <authorList>
            <consortium name="The Broad Institute Genomics Platform"/>
            <consortium name="The Broad Institute Genome Sequencing Center for Infectious Disease"/>
            <person name="Wu L."/>
            <person name="Ma J."/>
        </authorList>
    </citation>
    <scope>NUCLEOTIDE SEQUENCE [LARGE SCALE GENOMIC DNA]</scope>
    <source>
        <strain evidence="4 5">JCM 13249</strain>
    </source>
</reference>
<name>A0ABN2L358_9ACTN</name>
<dbReference type="Pfam" id="PF01553">
    <property type="entry name" value="Acyltransferase"/>
    <property type="match status" value="1"/>
</dbReference>
<proteinExistence type="predicted"/>
<organism evidence="4 5">
    <name type="scientific">Luedemannella helvata</name>
    <dbReference type="NCBI Taxonomy" id="349315"/>
    <lineage>
        <taxon>Bacteria</taxon>
        <taxon>Bacillati</taxon>
        <taxon>Actinomycetota</taxon>
        <taxon>Actinomycetes</taxon>
        <taxon>Micromonosporales</taxon>
        <taxon>Micromonosporaceae</taxon>
        <taxon>Luedemannella</taxon>
    </lineage>
</organism>
<accession>A0ABN2L358</accession>